<feature type="domain" description="Radical SAM core" evidence="7">
    <location>
        <begin position="206"/>
        <end position="443"/>
    </location>
</feature>
<dbReference type="Proteomes" id="UP000198896">
    <property type="component" value="Unassembled WGS sequence"/>
</dbReference>
<keyword evidence="3" id="KW-0479">Metal-binding</keyword>
<dbReference type="Pfam" id="PF04055">
    <property type="entry name" value="Radical_SAM"/>
    <property type="match status" value="1"/>
</dbReference>
<dbReference type="Pfam" id="PF02310">
    <property type="entry name" value="B12-binding"/>
    <property type="match status" value="1"/>
</dbReference>
<dbReference type="SUPFAM" id="SSF102114">
    <property type="entry name" value="Radical SAM enzymes"/>
    <property type="match status" value="1"/>
</dbReference>
<dbReference type="GO" id="GO:0031419">
    <property type="term" value="F:cobalamin binding"/>
    <property type="evidence" value="ECO:0007669"/>
    <property type="project" value="InterPro"/>
</dbReference>
<feature type="domain" description="B12-binding" evidence="6">
    <location>
        <begin position="1"/>
        <end position="143"/>
    </location>
</feature>
<dbReference type="InterPro" id="IPR023404">
    <property type="entry name" value="rSAM_horseshoe"/>
</dbReference>
<dbReference type="PANTHER" id="PTHR43409:SF16">
    <property type="entry name" value="SLR0320 PROTEIN"/>
    <property type="match status" value="1"/>
</dbReference>
<evidence type="ECO:0000259" key="6">
    <source>
        <dbReference type="PROSITE" id="PS51332"/>
    </source>
</evidence>
<proteinExistence type="predicted"/>
<gene>
    <name evidence="8" type="ORF">SAMN05216245_10690</name>
</gene>
<dbReference type="SMART" id="SM00729">
    <property type="entry name" value="Elp3"/>
    <property type="match status" value="1"/>
</dbReference>
<keyword evidence="4" id="KW-0408">Iron</keyword>
<dbReference type="GO" id="GO:0046872">
    <property type="term" value="F:metal ion binding"/>
    <property type="evidence" value="ECO:0007669"/>
    <property type="project" value="UniProtKB-KW"/>
</dbReference>
<dbReference type="InterPro" id="IPR007197">
    <property type="entry name" value="rSAM"/>
</dbReference>
<dbReference type="Gene3D" id="3.40.50.280">
    <property type="entry name" value="Cobalamin-binding domain"/>
    <property type="match status" value="1"/>
</dbReference>
<dbReference type="OrthoDB" id="9801424at2"/>
<evidence type="ECO:0000256" key="3">
    <source>
        <dbReference type="ARBA" id="ARBA00022723"/>
    </source>
</evidence>
<dbReference type="SFLD" id="SFLDS00029">
    <property type="entry name" value="Radical_SAM"/>
    <property type="match status" value="1"/>
</dbReference>
<dbReference type="InterPro" id="IPR058240">
    <property type="entry name" value="rSAM_sf"/>
</dbReference>
<comment type="cofactor">
    <cofactor evidence="1">
        <name>[4Fe-4S] cluster</name>
        <dbReference type="ChEBI" id="CHEBI:49883"/>
    </cofactor>
</comment>
<reference evidence="8 9" key="1">
    <citation type="submission" date="2016-10" db="EMBL/GenBank/DDBJ databases">
        <authorList>
            <person name="de Groot N.N."/>
        </authorList>
    </citation>
    <scope>NUCLEOTIDE SEQUENCE [LARGE SCALE GENOMIC DNA]</scope>
    <source>
        <strain evidence="8 9">DSM 9236</strain>
    </source>
</reference>
<dbReference type="GO" id="GO:0051536">
    <property type="term" value="F:iron-sulfur cluster binding"/>
    <property type="evidence" value="ECO:0007669"/>
    <property type="project" value="UniProtKB-KW"/>
</dbReference>
<name>A0A1I2ANB4_9FIRM</name>
<dbReference type="PANTHER" id="PTHR43409">
    <property type="entry name" value="ANAEROBIC MAGNESIUM-PROTOPORPHYRIN IX MONOMETHYL ESTER CYCLASE-RELATED"/>
    <property type="match status" value="1"/>
</dbReference>
<evidence type="ECO:0000256" key="2">
    <source>
        <dbReference type="ARBA" id="ARBA00022691"/>
    </source>
</evidence>
<evidence type="ECO:0000256" key="1">
    <source>
        <dbReference type="ARBA" id="ARBA00001966"/>
    </source>
</evidence>
<sequence>MQAFFIGINSKYIHTALGIRYVTEYCRERGIAAHMLEATVNEPVLSVLIRITEKIEACSVAENEPILIGLDVHIWNRRFVLELGELLRKVLPDSFLMLGGPEVMFQPAIVFEEARFADFIVCGEGEEATAEFLQCLTQLGQKETETGLSCDVQKITRENISRWKSLLPAGVACRDESGGASVPDKPLVVENLDSLPFPYPDLDEVAAQHKIFYYEASRGCPFHCAYCLSGISHSVRRRSLKLVLEDMDRFMEAGAGLVKFVDRTYNLDENYYLPMMQYLAAADTKTTFHFEIKADILSPGVVKFLQTVPKGRFQLEIGVQSTDQDVLRVIGRKDDWERLKENVTALRERGNMHLHLDLIAGLPLQGLESFARSFDDVYNLQPHALQLGFLKVLSGTEMERVSGRHGLVYMDQPPYEILSTNCMSYKEMRFLKILEEVFDLTYNSGRFPFTLAYLAEQMGKGSAFGFYRKLTEWYRQKGLAGLGHNAMETAGILFTYVKERQPELLFPVRELLRLDVLQHLPNFKPDWLMWRTAMNYEKATAFWRNEGLVRKYVPDYSFKNWRTLHKKYALEEFLFNPWTGGKKSVFVLVNYNEMRLTRIETDAIIYKPSVDGGTLRTE</sequence>
<dbReference type="STRING" id="1123323.SAMN05216245_10690"/>
<protein>
    <submittedName>
        <fullName evidence="8">Radical SAM superfamily enzyme YgiQ, UPF0313 family</fullName>
    </submittedName>
</protein>
<dbReference type="GO" id="GO:0003824">
    <property type="term" value="F:catalytic activity"/>
    <property type="evidence" value="ECO:0007669"/>
    <property type="project" value="InterPro"/>
</dbReference>
<dbReference type="Pfam" id="PF13311">
    <property type="entry name" value="DUF4080"/>
    <property type="match status" value="1"/>
</dbReference>
<dbReference type="CDD" id="cd01335">
    <property type="entry name" value="Radical_SAM"/>
    <property type="match status" value="1"/>
</dbReference>
<evidence type="ECO:0000313" key="9">
    <source>
        <dbReference type="Proteomes" id="UP000198896"/>
    </source>
</evidence>
<dbReference type="AlphaFoldDB" id="A0A1I2ANB4"/>
<evidence type="ECO:0000313" key="8">
    <source>
        <dbReference type="EMBL" id="SFE45219.1"/>
    </source>
</evidence>
<dbReference type="RefSeq" id="WP_093913377.1">
    <property type="nucleotide sequence ID" value="NZ_FONL01000006.1"/>
</dbReference>
<accession>A0A1I2ANB4</accession>
<dbReference type="EMBL" id="FONL01000006">
    <property type="protein sequence ID" value="SFE45219.1"/>
    <property type="molecule type" value="Genomic_DNA"/>
</dbReference>
<evidence type="ECO:0000256" key="5">
    <source>
        <dbReference type="ARBA" id="ARBA00023014"/>
    </source>
</evidence>
<dbReference type="InterPro" id="IPR006158">
    <property type="entry name" value="Cobalamin-bd"/>
</dbReference>
<dbReference type="InterPro" id="IPR025288">
    <property type="entry name" value="DUF4080"/>
</dbReference>
<keyword evidence="5" id="KW-0411">Iron-sulfur</keyword>
<dbReference type="InterPro" id="IPR051198">
    <property type="entry name" value="BchE-like"/>
</dbReference>
<dbReference type="Gene3D" id="3.80.30.20">
    <property type="entry name" value="tm_1862 like domain"/>
    <property type="match status" value="1"/>
</dbReference>
<dbReference type="PROSITE" id="PS51918">
    <property type="entry name" value="RADICAL_SAM"/>
    <property type="match status" value="1"/>
</dbReference>
<dbReference type="GO" id="GO:0005829">
    <property type="term" value="C:cytosol"/>
    <property type="evidence" value="ECO:0007669"/>
    <property type="project" value="TreeGrafter"/>
</dbReference>
<evidence type="ECO:0000259" key="7">
    <source>
        <dbReference type="PROSITE" id="PS51918"/>
    </source>
</evidence>
<dbReference type="InterPro" id="IPR006638">
    <property type="entry name" value="Elp3/MiaA/NifB-like_rSAM"/>
</dbReference>
<keyword evidence="2" id="KW-0949">S-adenosyl-L-methionine</keyword>
<dbReference type="SFLD" id="SFLDG01082">
    <property type="entry name" value="B12-binding_domain_containing"/>
    <property type="match status" value="1"/>
</dbReference>
<evidence type="ECO:0000256" key="4">
    <source>
        <dbReference type="ARBA" id="ARBA00023004"/>
    </source>
</evidence>
<dbReference type="PROSITE" id="PS51332">
    <property type="entry name" value="B12_BINDING"/>
    <property type="match status" value="1"/>
</dbReference>
<organism evidence="8 9">
    <name type="scientific">Succiniclasticum ruminis DSM 9236</name>
    <dbReference type="NCBI Taxonomy" id="1123323"/>
    <lineage>
        <taxon>Bacteria</taxon>
        <taxon>Bacillati</taxon>
        <taxon>Bacillota</taxon>
        <taxon>Negativicutes</taxon>
        <taxon>Acidaminococcales</taxon>
        <taxon>Acidaminococcaceae</taxon>
        <taxon>Succiniclasticum</taxon>
    </lineage>
</organism>
<keyword evidence="9" id="KW-1185">Reference proteome</keyword>